<evidence type="ECO:0000259" key="1">
    <source>
        <dbReference type="Pfam" id="PF01931"/>
    </source>
</evidence>
<accession>A0AAN6S0C9</accession>
<comment type="caution">
    <text evidence="2">The sequence shown here is derived from an EMBL/GenBank/DDBJ whole genome shotgun (WGS) entry which is preliminary data.</text>
</comment>
<dbReference type="InterPro" id="IPR026533">
    <property type="entry name" value="NTPase/PRRC1"/>
</dbReference>
<feature type="non-terminal residue" evidence="2">
    <location>
        <position position="1"/>
    </location>
</feature>
<reference evidence="3" key="1">
    <citation type="journal article" date="2023" name="Mol. Phylogenet. Evol.">
        <title>Genome-scale phylogeny and comparative genomics of the fungal order Sordariales.</title>
        <authorList>
            <person name="Hensen N."/>
            <person name="Bonometti L."/>
            <person name="Westerberg I."/>
            <person name="Brannstrom I.O."/>
            <person name="Guillou S."/>
            <person name="Cros-Aarteil S."/>
            <person name="Calhoun S."/>
            <person name="Haridas S."/>
            <person name="Kuo A."/>
            <person name="Mondo S."/>
            <person name="Pangilinan J."/>
            <person name="Riley R."/>
            <person name="LaButti K."/>
            <person name="Andreopoulos B."/>
            <person name="Lipzen A."/>
            <person name="Chen C."/>
            <person name="Yan M."/>
            <person name="Daum C."/>
            <person name="Ng V."/>
            <person name="Clum A."/>
            <person name="Steindorff A."/>
            <person name="Ohm R.A."/>
            <person name="Martin F."/>
            <person name="Silar P."/>
            <person name="Natvig D.O."/>
            <person name="Lalanne C."/>
            <person name="Gautier V."/>
            <person name="Ament-Velasquez S.L."/>
            <person name="Kruys A."/>
            <person name="Hutchinson M.I."/>
            <person name="Powell A.J."/>
            <person name="Barry K."/>
            <person name="Miller A.N."/>
            <person name="Grigoriev I.V."/>
            <person name="Debuchy R."/>
            <person name="Gladieux P."/>
            <person name="Hiltunen Thoren M."/>
            <person name="Johannesson H."/>
        </authorList>
    </citation>
    <scope>NUCLEOTIDE SEQUENCE [LARGE SCALE GENOMIC DNA]</scope>
    <source>
        <strain evidence="3">CBS 340.73</strain>
    </source>
</reference>
<organism evidence="2 3">
    <name type="scientific">Diplogelasinospora grovesii</name>
    <dbReference type="NCBI Taxonomy" id="303347"/>
    <lineage>
        <taxon>Eukaryota</taxon>
        <taxon>Fungi</taxon>
        <taxon>Dikarya</taxon>
        <taxon>Ascomycota</taxon>
        <taxon>Pezizomycotina</taxon>
        <taxon>Sordariomycetes</taxon>
        <taxon>Sordariomycetidae</taxon>
        <taxon>Sordariales</taxon>
        <taxon>Diplogelasinosporaceae</taxon>
        <taxon>Diplogelasinospora</taxon>
    </lineage>
</organism>
<evidence type="ECO:0000313" key="3">
    <source>
        <dbReference type="Proteomes" id="UP001303473"/>
    </source>
</evidence>
<dbReference type="Pfam" id="PF01931">
    <property type="entry name" value="NTPase_I-T"/>
    <property type="match status" value="1"/>
</dbReference>
<dbReference type="AlphaFoldDB" id="A0AAN6S0C9"/>
<dbReference type="EMBL" id="MU853939">
    <property type="protein sequence ID" value="KAK3935136.1"/>
    <property type="molecule type" value="Genomic_DNA"/>
</dbReference>
<gene>
    <name evidence="2" type="ORF">QBC46DRAFT_216925</name>
</gene>
<evidence type="ECO:0000313" key="2">
    <source>
        <dbReference type="EMBL" id="KAK3935136.1"/>
    </source>
</evidence>
<name>A0AAN6S0C9_9PEZI</name>
<feature type="non-terminal residue" evidence="2">
    <location>
        <position position="93"/>
    </location>
</feature>
<dbReference type="Gene3D" id="3.90.950.10">
    <property type="match status" value="1"/>
</dbReference>
<sequence>VRVIIPTENAAKKKILMTAFERRKPDYVVELEFHTLSADSGVGEQPYNLEAGMQGAYNRIFNAYNQLAAKPVYYDSPDKDVAYIFASIENFIQ</sequence>
<protein>
    <recommendedName>
        <fullName evidence="1">Non-canonical purine NTP phosphatase/PRRC1 domain-containing protein</fullName>
    </recommendedName>
</protein>
<dbReference type="SUPFAM" id="SSF52972">
    <property type="entry name" value="ITPase-like"/>
    <property type="match status" value="1"/>
</dbReference>
<dbReference type="Proteomes" id="UP001303473">
    <property type="component" value="Unassembled WGS sequence"/>
</dbReference>
<proteinExistence type="predicted"/>
<dbReference type="InterPro" id="IPR029001">
    <property type="entry name" value="ITPase-like_fam"/>
</dbReference>
<keyword evidence="3" id="KW-1185">Reference proteome</keyword>
<feature type="domain" description="Non-canonical purine NTP phosphatase/PRRC1" evidence="1">
    <location>
        <begin position="7"/>
        <end position="68"/>
    </location>
</feature>